<reference evidence="7 8" key="1">
    <citation type="submission" date="2024-09" db="EMBL/GenBank/DDBJ databases">
        <authorList>
            <person name="Sun Q."/>
            <person name="Mori K."/>
        </authorList>
    </citation>
    <scope>NUCLEOTIDE SEQUENCE [LARGE SCALE GENOMIC DNA]</scope>
    <source>
        <strain evidence="7 8">TBRC 4938</strain>
    </source>
</reference>
<feature type="domain" description="HAMP" evidence="6">
    <location>
        <begin position="320"/>
        <end position="373"/>
    </location>
</feature>
<keyword evidence="8" id="KW-1185">Reference proteome</keyword>
<keyword evidence="4" id="KW-1133">Transmembrane helix</keyword>
<name>A0ABV6AFW8_9HYPH</name>
<evidence type="ECO:0000256" key="3">
    <source>
        <dbReference type="PROSITE-ProRule" id="PRU00284"/>
    </source>
</evidence>
<dbReference type="PANTHER" id="PTHR43531:SF11">
    <property type="entry name" value="METHYL-ACCEPTING CHEMOTAXIS PROTEIN 3"/>
    <property type="match status" value="1"/>
</dbReference>
<dbReference type="Proteomes" id="UP001589692">
    <property type="component" value="Unassembled WGS sequence"/>
</dbReference>
<dbReference type="Pfam" id="PF00672">
    <property type="entry name" value="HAMP"/>
    <property type="match status" value="1"/>
</dbReference>
<keyword evidence="4" id="KW-0812">Transmembrane</keyword>
<dbReference type="SUPFAM" id="SSF58104">
    <property type="entry name" value="Methyl-accepting chemotaxis protein (MCP) signaling domain"/>
    <property type="match status" value="1"/>
</dbReference>
<dbReference type="PROSITE" id="PS50111">
    <property type="entry name" value="CHEMOTAXIS_TRANSDUC_2"/>
    <property type="match status" value="1"/>
</dbReference>
<feature type="domain" description="Methyl-accepting transducer" evidence="5">
    <location>
        <begin position="459"/>
        <end position="688"/>
    </location>
</feature>
<keyword evidence="4" id="KW-0472">Membrane</keyword>
<dbReference type="PANTHER" id="PTHR43531">
    <property type="entry name" value="PROTEIN ICFG"/>
    <property type="match status" value="1"/>
</dbReference>
<evidence type="ECO:0000256" key="1">
    <source>
        <dbReference type="ARBA" id="ARBA00022500"/>
    </source>
</evidence>
<dbReference type="PRINTS" id="PR00260">
    <property type="entry name" value="CHEMTRNSDUCR"/>
</dbReference>
<dbReference type="SMART" id="SM00283">
    <property type="entry name" value="MA"/>
    <property type="match status" value="1"/>
</dbReference>
<evidence type="ECO:0000256" key="4">
    <source>
        <dbReference type="SAM" id="Phobius"/>
    </source>
</evidence>
<dbReference type="Pfam" id="PF08376">
    <property type="entry name" value="NIT"/>
    <property type="match status" value="1"/>
</dbReference>
<keyword evidence="1" id="KW-0145">Chemotaxis</keyword>
<dbReference type="SMART" id="SM00304">
    <property type="entry name" value="HAMP"/>
    <property type="match status" value="1"/>
</dbReference>
<feature type="transmembrane region" description="Helical" evidence="4">
    <location>
        <begin position="297"/>
        <end position="323"/>
    </location>
</feature>
<dbReference type="Gene3D" id="6.10.340.10">
    <property type="match status" value="1"/>
</dbReference>
<accession>A0ABV6AFW8</accession>
<dbReference type="InterPro" id="IPR003660">
    <property type="entry name" value="HAMP_dom"/>
</dbReference>
<dbReference type="PROSITE" id="PS50885">
    <property type="entry name" value="HAMP"/>
    <property type="match status" value="1"/>
</dbReference>
<dbReference type="CDD" id="cd11386">
    <property type="entry name" value="MCP_signal"/>
    <property type="match status" value="1"/>
</dbReference>
<evidence type="ECO:0000313" key="7">
    <source>
        <dbReference type="EMBL" id="MFB9948235.1"/>
    </source>
</evidence>
<dbReference type="InterPro" id="IPR051310">
    <property type="entry name" value="MCP_chemotaxis"/>
</dbReference>
<evidence type="ECO:0000256" key="2">
    <source>
        <dbReference type="ARBA" id="ARBA00029447"/>
    </source>
</evidence>
<dbReference type="InterPro" id="IPR004090">
    <property type="entry name" value="Chemotax_Me-accpt_rcpt"/>
</dbReference>
<organism evidence="7 8">
    <name type="scientific">Rhizobium puerariae</name>
    <dbReference type="NCBI Taxonomy" id="1585791"/>
    <lineage>
        <taxon>Bacteria</taxon>
        <taxon>Pseudomonadati</taxon>
        <taxon>Pseudomonadota</taxon>
        <taxon>Alphaproteobacteria</taxon>
        <taxon>Hyphomicrobiales</taxon>
        <taxon>Rhizobiaceae</taxon>
        <taxon>Rhizobium/Agrobacterium group</taxon>
        <taxon>Rhizobium</taxon>
    </lineage>
</organism>
<proteinExistence type="inferred from homology"/>
<evidence type="ECO:0000259" key="5">
    <source>
        <dbReference type="PROSITE" id="PS50111"/>
    </source>
</evidence>
<comment type="caution">
    <text evidence="7">The sequence shown here is derived from an EMBL/GenBank/DDBJ whole genome shotgun (WGS) entry which is preliminary data.</text>
</comment>
<comment type="similarity">
    <text evidence="2">Belongs to the methyl-accepting chemotaxis (MCP) protein family.</text>
</comment>
<gene>
    <name evidence="7" type="ORF">ACFFP0_05210</name>
</gene>
<dbReference type="InterPro" id="IPR004089">
    <property type="entry name" value="MCPsignal_dom"/>
</dbReference>
<sequence>MRLSDVAITKRILLSVCLPLLLVAWLSYDRLDGSLAAYRDAERLVGVAEHISNIAEAIHQLQTERGETATLLGRRNPDIPDRLKRTRIDVDRWVSTVVAGEGAQAGISREEFAGLTGFRRQVDEEAVTSDESALFYTRLIDRLLGASRALVAQDAIGELTGRIAAYNQLSRAKEFAGQERALGNAAIASGHIDAAKILRLSSLYGGQAILLDEFKTAHPAFATEVEDVRPDRDMVLASMRRSLLASGAAADLSGWDAARWHGAATERINALHVIEEKVLEALRAEAAARAQHELRTLIVAGVVLGLAIGVAVTLSVSIGFGVVRPLKQLTGAVEQLAGGEADEVSVAVNSRDEIGALALAVRHAIEAARKRAALEREEDFRRAAERQKEAEIVEQERAARSRELEHALHALDRGLRELAGGNLRYRIGQELASGLEPLRLTYNRSTETLENLVFLAGNNAQSIDDACADLHVAADDLARRTAGQAAALEEAAAALEEVATAVKMSAAGAEEAKRSVGTANSDTSDAARIVSDTVAAMQEIARSSHQIGQIIGVIDEIAFQTNLLALNAGVEAARAGEAGKGFAVVAQEVRELAQRSAMAAREIKGLVEQASRDVAGGVGLVGQAGEALHGIEQHVQMINRQVGAIVQSSREQSVALAEITSTIGQLDQITQQNASMVEQTNAATQSLAGQTEKLRTQLGAFRTGEGRDRAGELHPLAAA</sequence>
<dbReference type="EMBL" id="JBHMAA010000007">
    <property type="protein sequence ID" value="MFB9948235.1"/>
    <property type="molecule type" value="Genomic_DNA"/>
</dbReference>
<dbReference type="InterPro" id="IPR013587">
    <property type="entry name" value="Nitrate/nitrite_sensing"/>
</dbReference>
<dbReference type="CDD" id="cd06225">
    <property type="entry name" value="HAMP"/>
    <property type="match status" value="1"/>
</dbReference>
<evidence type="ECO:0000259" key="6">
    <source>
        <dbReference type="PROSITE" id="PS50885"/>
    </source>
</evidence>
<dbReference type="Gene3D" id="1.10.287.950">
    <property type="entry name" value="Methyl-accepting chemotaxis protein"/>
    <property type="match status" value="1"/>
</dbReference>
<dbReference type="Pfam" id="PF00015">
    <property type="entry name" value="MCPsignal"/>
    <property type="match status" value="1"/>
</dbReference>
<keyword evidence="3" id="KW-0807">Transducer</keyword>
<protein>
    <submittedName>
        <fullName evidence="7">Methyl-accepting chemotaxis protein</fullName>
    </submittedName>
</protein>
<dbReference type="RefSeq" id="WP_377257294.1">
    <property type="nucleotide sequence ID" value="NZ_JBHMAA010000007.1"/>
</dbReference>
<evidence type="ECO:0000313" key="8">
    <source>
        <dbReference type="Proteomes" id="UP001589692"/>
    </source>
</evidence>